<accession>A0A1M5CB74</accession>
<dbReference type="PANTHER" id="PTHR38436:SF1">
    <property type="entry name" value="ESTER CYCLASE"/>
    <property type="match status" value="1"/>
</dbReference>
<dbReference type="InterPro" id="IPR009959">
    <property type="entry name" value="Cyclase_SnoaL-like"/>
</dbReference>
<dbReference type="PANTHER" id="PTHR38436">
    <property type="entry name" value="POLYKETIDE CYCLASE SNOAL-LIKE DOMAIN"/>
    <property type="match status" value="1"/>
</dbReference>
<dbReference type="EMBL" id="FQUU01000012">
    <property type="protein sequence ID" value="SHF51926.1"/>
    <property type="molecule type" value="Genomic_DNA"/>
</dbReference>
<dbReference type="AlphaFoldDB" id="A0A1M5CB74"/>
<organism evidence="1 2">
    <name type="scientific">Flavisolibacter ginsengisoli DSM 18119</name>
    <dbReference type="NCBI Taxonomy" id="1121884"/>
    <lineage>
        <taxon>Bacteria</taxon>
        <taxon>Pseudomonadati</taxon>
        <taxon>Bacteroidota</taxon>
        <taxon>Chitinophagia</taxon>
        <taxon>Chitinophagales</taxon>
        <taxon>Chitinophagaceae</taxon>
        <taxon>Flavisolibacter</taxon>
    </lineage>
</organism>
<keyword evidence="2" id="KW-1185">Reference proteome</keyword>
<evidence type="ECO:0000313" key="1">
    <source>
        <dbReference type="EMBL" id="SHF51926.1"/>
    </source>
</evidence>
<dbReference type="Gene3D" id="3.10.450.50">
    <property type="match status" value="1"/>
</dbReference>
<dbReference type="GO" id="GO:0030638">
    <property type="term" value="P:polyketide metabolic process"/>
    <property type="evidence" value="ECO:0007669"/>
    <property type="project" value="InterPro"/>
</dbReference>
<dbReference type="OrthoDB" id="797275at2"/>
<evidence type="ECO:0000313" key="2">
    <source>
        <dbReference type="Proteomes" id="UP000184048"/>
    </source>
</evidence>
<dbReference type="InterPro" id="IPR032710">
    <property type="entry name" value="NTF2-like_dom_sf"/>
</dbReference>
<protein>
    <submittedName>
        <fullName evidence="1">SnoaL-like polyketide cyclase</fullName>
    </submittedName>
</protein>
<dbReference type="SUPFAM" id="SSF54427">
    <property type="entry name" value="NTF2-like"/>
    <property type="match status" value="1"/>
</dbReference>
<name>A0A1M5CB74_9BACT</name>
<dbReference type="RefSeq" id="WP_072836007.1">
    <property type="nucleotide sequence ID" value="NZ_FQUU01000012.1"/>
</dbReference>
<sequence length="243" mass="28059">MEETMTQKQALTTAQKNMLDFFQTHDVKYVAEDGVYRNLCTGETYTGRAEVGAMLHYIYHVAFDAKADIKNYIIIEDKAQLEAIIRGKHIGEFMGIAPTNKEVSFPVCVSYDLKDGLIKEARIYMASDVLMQQLGSPSAASSQKTTFLVRDIFRLKFGHFREAKKLLDEARSKQMMPEAQNMRILTDFTGDSYRLIMEEGFEHLADYELSLSSSMHEEEWKKWYEEFKPHVESSHREILKQIG</sequence>
<gene>
    <name evidence="1" type="ORF">SAMN02745131_02851</name>
</gene>
<reference evidence="1 2" key="1">
    <citation type="submission" date="2016-11" db="EMBL/GenBank/DDBJ databases">
        <authorList>
            <person name="Jaros S."/>
            <person name="Januszkiewicz K."/>
            <person name="Wedrychowicz H."/>
        </authorList>
    </citation>
    <scope>NUCLEOTIDE SEQUENCE [LARGE SCALE GENOMIC DNA]</scope>
    <source>
        <strain evidence="1 2">DSM 18119</strain>
    </source>
</reference>
<proteinExistence type="predicted"/>
<dbReference type="Pfam" id="PF07366">
    <property type="entry name" value="SnoaL"/>
    <property type="match status" value="1"/>
</dbReference>
<dbReference type="Proteomes" id="UP000184048">
    <property type="component" value="Unassembled WGS sequence"/>
</dbReference>